<dbReference type="EMBL" id="JBHSJO010000003">
    <property type="protein sequence ID" value="MFC5020406.1"/>
    <property type="molecule type" value="Genomic_DNA"/>
</dbReference>
<dbReference type="InterPro" id="IPR029058">
    <property type="entry name" value="AB_hydrolase_fold"/>
</dbReference>
<dbReference type="PANTHER" id="PTHR11487">
    <property type="entry name" value="THIOESTERASE"/>
    <property type="match status" value="1"/>
</dbReference>
<comment type="similarity">
    <text evidence="1">Belongs to the thioesterase family.</text>
</comment>
<name>A0ABV9X899_9ACTN</name>
<proteinExistence type="inferred from homology"/>
<dbReference type="Pfam" id="PF00975">
    <property type="entry name" value="Thioesterase"/>
    <property type="match status" value="1"/>
</dbReference>
<evidence type="ECO:0000313" key="5">
    <source>
        <dbReference type="Proteomes" id="UP001595855"/>
    </source>
</evidence>
<dbReference type="PANTHER" id="PTHR11487:SF0">
    <property type="entry name" value="S-ACYL FATTY ACID SYNTHASE THIOESTERASE, MEDIUM CHAIN"/>
    <property type="match status" value="1"/>
</dbReference>
<dbReference type="Gene3D" id="3.40.50.1820">
    <property type="entry name" value="alpha/beta hydrolase"/>
    <property type="match status" value="1"/>
</dbReference>
<evidence type="ECO:0000259" key="3">
    <source>
        <dbReference type="SMART" id="SM00824"/>
    </source>
</evidence>
<dbReference type="Proteomes" id="UP001595855">
    <property type="component" value="Unassembled WGS sequence"/>
</dbReference>
<reference evidence="5" key="1">
    <citation type="journal article" date="2019" name="Int. J. Syst. Evol. Microbiol.">
        <title>The Global Catalogue of Microorganisms (GCM) 10K type strain sequencing project: providing services to taxonomists for standard genome sequencing and annotation.</title>
        <authorList>
            <consortium name="The Broad Institute Genomics Platform"/>
            <consortium name="The Broad Institute Genome Sequencing Center for Infectious Disease"/>
            <person name="Wu L."/>
            <person name="Ma J."/>
        </authorList>
    </citation>
    <scope>NUCLEOTIDE SEQUENCE [LARGE SCALE GENOMIC DNA]</scope>
    <source>
        <strain evidence="5">CGMCC 4.1542</strain>
    </source>
</reference>
<gene>
    <name evidence="4" type="ORF">ACFPRC_36945</name>
</gene>
<evidence type="ECO:0000256" key="2">
    <source>
        <dbReference type="ARBA" id="ARBA00022801"/>
    </source>
</evidence>
<dbReference type="SUPFAM" id="SSF53474">
    <property type="entry name" value="alpha/beta-Hydrolases"/>
    <property type="match status" value="1"/>
</dbReference>
<comment type="caution">
    <text evidence="4">The sequence shown here is derived from an EMBL/GenBank/DDBJ whole genome shotgun (WGS) entry which is preliminary data.</text>
</comment>
<protein>
    <submittedName>
        <fullName evidence="4">Thioesterase II family protein</fullName>
    </submittedName>
</protein>
<keyword evidence="2" id="KW-0378">Hydrolase</keyword>
<evidence type="ECO:0000313" key="4">
    <source>
        <dbReference type="EMBL" id="MFC5020406.1"/>
    </source>
</evidence>
<accession>A0ABV9X899</accession>
<sequence>MAATAARTGAWIRRFHPAPEAATRLVCFPHAGGSATYYFPVSKSLAPEVDVLAVQYPGRQDRRAEPCVEDLRTLADLVVEQLDGWLDRPVALFGHSMGATLAFEVATRLERSGNAPAALFASGRRAPSRHRDEAVHLLDDDALIADVRRLSGTDSQILEDDEVLRMVLPSIRSDYTAAETYRYRPVPALTCPVVALTGDRDPQVTLDEAGAWAGHTCGGFDLKVFDGGHFFLNSHAQQVTADLRDRLTGR</sequence>
<organism evidence="4 5">
    <name type="scientific">Streptomyces lienomycini</name>
    <dbReference type="NCBI Taxonomy" id="284035"/>
    <lineage>
        <taxon>Bacteria</taxon>
        <taxon>Bacillati</taxon>
        <taxon>Actinomycetota</taxon>
        <taxon>Actinomycetes</taxon>
        <taxon>Kitasatosporales</taxon>
        <taxon>Streptomycetaceae</taxon>
        <taxon>Streptomyces</taxon>
    </lineage>
</organism>
<dbReference type="InterPro" id="IPR020802">
    <property type="entry name" value="TesA-like"/>
</dbReference>
<evidence type="ECO:0000256" key="1">
    <source>
        <dbReference type="ARBA" id="ARBA00007169"/>
    </source>
</evidence>
<feature type="domain" description="Thioesterase TesA-like" evidence="3">
    <location>
        <begin position="26"/>
        <end position="247"/>
    </location>
</feature>
<dbReference type="InterPro" id="IPR012223">
    <property type="entry name" value="TEII"/>
</dbReference>
<dbReference type="SMART" id="SM00824">
    <property type="entry name" value="PKS_TE"/>
    <property type="match status" value="1"/>
</dbReference>
<dbReference type="RefSeq" id="WP_328661886.1">
    <property type="nucleotide sequence ID" value="NZ_BAAATN010000022.1"/>
</dbReference>
<dbReference type="InterPro" id="IPR001031">
    <property type="entry name" value="Thioesterase"/>
</dbReference>
<keyword evidence="5" id="KW-1185">Reference proteome</keyword>